<evidence type="ECO:0000313" key="2">
    <source>
        <dbReference type="Proteomes" id="UP001530400"/>
    </source>
</evidence>
<dbReference type="AlphaFoldDB" id="A0ABD3P2A8"/>
<proteinExistence type="predicted"/>
<dbReference type="Proteomes" id="UP001530400">
    <property type="component" value="Unassembled WGS sequence"/>
</dbReference>
<dbReference type="EMBL" id="JALLPJ020000884">
    <property type="protein sequence ID" value="KAL3780600.1"/>
    <property type="molecule type" value="Genomic_DNA"/>
</dbReference>
<organism evidence="1 2">
    <name type="scientific">Cyclotella atomus</name>
    <dbReference type="NCBI Taxonomy" id="382360"/>
    <lineage>
        <taxon>Eukaryota</taxon>
        <taxon>Sar</taxon>
        <taxon>Stramenopiles</taxon>
        <taxon>Ochrophyta</taxon>
        <taxon>Bacillariophyta</taxon>
        <taxon>Coscinodiscophyceae</taxon>
        <taxon>Thalassiosirophycidae</taxon>
        <taxon>Stephanodiscales</taxon>
        <taxon>Stephanodiscaceae</taxon>
        <taxon>Cyclotella</taxon>
    </lineage>
</organism>
<name>A0ABD3P2A8_9STRA</name>
<accession>A0ABD3P2A8</accession>
<comment type="caution">
    <text evidence="1">The sequence shown here is derived from an EMBL/GenBank/DDBJ whole genome shotgun (WGS) entry which is preliminary data.</text>
</comment>
<sequence length="268" mass="29960">MASTEDDPSADPSPLEDRCSILTLPTEINSLITKNVVRAKLAKRRHLVLTRAISPQYLDTLMPDIVTRLFQPQTVTYNGGVANIKNWKISCYLEVMDGGVPCCNPQIELRNHCSGLLNTCNDLFATWYRQQQGGNKYKTSRYQADENGNPIVSRLMTFITRYTPAPDENALLKHIDGAGKVDGSVVVALPIDRWTAPEEENSFEGHGGGLTFWDGVKLSDDGKKVPDEIDYDTRSGDIAFIDKGVWHQANPITKGTRWALVIFYKVER</sequence>
<gene>
    <name evidence="1" type="ORF">ACHAWO_010259</name>
</gene>
<dbReference type="Gene3D" id="2.60.120.620">
    <property type="entry name" value="q2cbj1_9rhob like domain"/>
    <property type="match status" value="1"/>
</dbReference>
<evidence type="ECO:0008006" key="3">
    <source>
        <dbReference type="Google" id="ProtNLM"/>
    </source>
</evidence>
<protein>
    <recommendedName>
        <fullName evidence="3">Fe2OG dioxygenase domain-containing protein</fullName>
    </recommendedName>
</protein>
<reference evidence="1 2" key="1">
    <citation type="submission" date="2024-10" db="EMBL/GenBank/DDBJ databases">
        <title>Updated reference genomes for cyclostephanoid diatoms.</title>
        <authorList>
            <person name="Roberts W.R."/>
            <person name="Alverson A.J."/>
        </authorList>
    </citation>
    <scope>NUCLEOTIDE SEQUENCE [LARGE SCALE GENOMIC DNA]</scope>
    <source>
        <strain evidence="1 2">AJA010-31</strain>
    </source>
</reference>
<keyword evidence="2" id="KW-1185">Reference proteome</keyword>
<evidence type="ECO:0000313" key="1">
    <source>
        <dbReference type="EMBL" id="KAL3780600.1"/>
    </source>
</evidence>